<gene>
    <name evidence="3" type="ORF">O6P43_015763</name>
</gene>
<evidence type="ECO:0000256" key="2">
    <source>
        <dbReference type="SAM" id="MobiDB-lite"/>
    </source>
</evidence>
<reference evidence="3" key="1">
    <citation type="journal article" date="2023" name="Science">
        <title>Elucidation of the pathway for biosynthesis of saponin adjuvants from the soapbark tree.</title>
        <authorList>
            <person name="Reed J."/>
            <person name="Orme A."/>
            <person name="El-Demerdash A."/>
            <person name="Owen C."/>
            <person name="Martin L.B.B."/>
            <person name="Misra R.C."/>
            <person name="Kikuchi S."/>
            <person name="Rejzek M."/>
            <person name="Martin A.C."/>
            <person name="Harkess A."/>
            <person name="Leebens-Mack J."/>
            <person name="Louveau T."/>
            <person name="Stephenson M.J."/>
            <person name="Osbourn A."/>
        </authorList>
    </citation>
    <scope>NUCLEOTIDE SEQUENCE</scope>
    <source>
        <strain evidence="3">S10</strain>
    </source>
</reference>
<dbReference type="EMBL" id="JARAOO010000006">
    <property type="protein sequence ID" value="KAJ7966266.1"/>
    <property type="molecule type" value="Genomic_DNA"/>
</dbReference>
<evidence type="ECO:0000313" key="4">
    <source>
        <dbReference type="Proteomes" id="UP001163823"/>
    </source>
</evidence>
<keyword evidence="1" id="KW-0175">Coiled coil</keyword>
<accession>A0AAD7PS63</accession>
<dbReference type="Proteomes" id="UP001163823">
    <property type="component" value="Chromosome 6"/>
</dbReference>
<dbReference type="InterPro" id="IPR040348">
    <property type="entry name" value="POLAR-like"/>
</dbReference>
<sequence length="393" mass="44455">MNNLFFKSPNQCVFHNPSNRRISVADILLYEEEEDAGDCVGQLVMDSTGEIRRRRDGSPIIECFSPRRIVARWLSALRQAKEQREKRKKESKGEKKVEEFESGSSPENRSMNELNGSSPSFSNYANEESGHCRNNTTFKLGVGCGLLYLIAASKNELTKMVELWTEMEMLLKNVKKEQEKKDALPMPSGVDDAIACSISVVQVGLDSTSQATVQSHTPRALPEWENMVHDQSIECYTTDQDECMNELEAELKAELEYLQLHLDKESTCKHLQQQGTKVEVRDSNASSYIVGFGEVIDPKEAGNEMCCGVPPMELERTLHELLEARQQERIEELESALESAKQKLLKKEIEASWWRDTARLVFQHVPENSWVASDLDPTTSFELLKGASNCKIA</sequence>
<feature type="coiled-coil region" evidence="1">
    <location>
        <begin position="323"/>
        <end position="350"/>
    </location>
</feature>
<organism evidence="3 4">
    <name type="scientific">Quillaja saponaria</name>
    <name type="common">Soap bark tree</name>
    <dbReference type="NCBI Taxonomy" id="32244"/>
    <lineage>
        <taxon>Eukaryota</taxon>
        <taxon>Viridiplantae</taxon>
        <taxon>Streptophyta</taxon>
        <taxon>Embryophyta</taxon>
        <taxon>Tracheophyta</taxon>
        <taxon>Spermatophyta</taxon>
        <taxon>Magnoliopsida</taxon>
        <taxon>eudicotyledons</taxon>
        <taxon>Gunneridae</taxon>
        <taxon>Pentapetalae</taxon>
        <taxon>rosids</taxon>
        <taxon>fabids</taxon>
        <taxon>Fabales</taxon>
        <taxon>Quillajaceae</taxon>
        <taxon>Quillaja</taxon>
    </lineage>
</organism>
<dbReference type="PANTHER" id="PTHR33476">
    <property type="entry name" value="EMB|CAB62613.1"/>
    <property type="match status" value="1"/>
</dbReference>
<protein>
    <submittedName>
        <fullName evidence="3">Protein POLAR LOCALIZATION DURING ASYMMETRIC DIVISION AND REDISTRIBUTION</fullName>
    </submittedName>
</protein>
<dbReference type="KEGG" id="qsa:O6P43_015763"/>
<evidence type="ECO:0000313" key="3">
    <source>
        <dbReference type="EMBL" id="KAJ7966266.1"/>
    </source>
</evidence>
<name>A0AAD7PS63_QUISA</name>
<proteinExistence type="predicted"/>
<comment type="caution">
    <text evidence="3">The sequence shown here is derived from an EMBL/GenBank/DDBJ whole genome shotgun (WGS) entry which is preliminary data.</text>
</comment>
<feature type="region of interest" description="Disordered" evidence="2">
    <location>
        <begin position="82"/>
        <end position="128"/>
    </location>
</feature>
<evidence type="ECO:0000256" key="1">
    <source>
        <dbReference type="SAM" id="Coils"/>
    </source>
</evidence>
<keyword evidence="4" id="KW-1185">Reference proteome</keyword>
<dbReference type="GO" id="GO:0008356">
    <property type="term" value="P:asymmetric cell division"/>
    <property type="evidence" value="ECO:0007669"/>
    <property type="project" value="InterPro"/>
</dbReference>
<feature type="compositionally biased region" description="Polar residues" evidence="2">
    <location>
        <begin position="106"/>
        <end position="128"/>
    </location>
</feature>
<dbReference type="AlphaFoldDB" id="A0AAD7PS63"/>
<dbReference type="PANTHER" id="PTHR33476:SF22">
    <property type="entry name" value="PROTEIN POLAR LOCALIZATION DURING ASYMMETRIC DIVISION AND REDISTRIBUTION"/>
    <property type="match status" value="1"/>
</dbReference>